<name>A0A1J9RMU3_9PEZI</name>
<evidence type="ECO:0000313" key="2">
    <source>
        <dbReference type="EMBL" id="OJD33891.1"/>
    </source>
</evidence>
<sequence>MKTTAVLASTLACAASTLAAPTTTTYYNLVASASGAAFDGQSLKANGGFWYIGKETSSTCGDVAPAVTVGSAGSLAFHGDGKQNQQRGFVDISGAASGLFGYTLPDKAVSAEQTADKFSLTGSEMDSIKLFFDGASSWLACPTDVAGQYMVYPEKSYAKSVGKDKCTKFEIGATQVETPKEVCIYN</sequence>
<feature type="signal peptide" evidence="1">
    <location>
        <begin position="1"/>
        <end position="19"/>
    </location>
</feature>
<protein>
    <submittedName>
        <fullName evidence="2">Cell wall protein</fullName>
    </submittedName>
</protein>
<organism evidence="2 3">
    <name type="scientific">Diplodia corticola</name>
    <dbReference type="NCBI Taxonomy" id="236234"/>
    <lineage>
        <taxon>Eukaryota</taxon>
        <taxon>Fungi</taxon>
        <taxon>Dikarya</taxon>
        <taxon>Ascomycota</taxon>
        <taxon>Pezizomycotina</taxon>
        <taxon>Dothideomycetes</taxon>
        <taxon>Dothideomycetes incertae sedis</taxon>
        <taxon>Botryosphaeriales</taxon>
        <taxon>Botryosphaeriaceae</taxon>
        <taxon>Diplodia</taxon>
    </lineage>
</organism>
<dbReference type="GeneID" id="31013710"/>
<keyword evidence="1" id="KW-0732">Signal</keyword>
<feature type="chain" id="PRO_5011978346" evidence="1">
    <location>
        <begin position="20"/>
        <end position="186"/>
    </location>
</feature>
<evidence type="ECO:0000313" key="3">
    <source>
        <dbReference type="Proteomes" id="UP000183809"/>
    </source>
</evidence>
<dbReference type="EMBL" id="MNUE01000026">
    <property type="protein sequence ID" value="OJD33891.1"/>
    <property type="molecule type" value="Genomic_DNA"/>
</dbReference>
<keyword evidence="3" id="KW-1185">Reference proteome</keyword>
<dbReference type="AlphaFoldDB" id="A0A1J9RMU3"/>
<dbReference type="RefSeq" id="XP_020130151.1">
    <property type="nucleotide sequence ID" value="XM_020273449.1"/>
</dbReference>
<dbReference type="Proteomes" id="UP000183809">
    <property type="component" value="Unassembled WGS sequence"/>
</dbReference>
<reference evidence="2 3" key="1">
    <citation type="submission" date="2016-10" db="EMBL/GenBank/DDBJ databases">
        <title>Proteomics and genomics reveal pathogen-plant mechanisms compatible with a hemibiotrophic lifestyle of Diplodia corticola.</title>
        <authorList>
            <person name="Fernandes I."/>
            <person name="De Jonge R."/>
            <person name="Van De Peer Y."/>
            <person name="Devreese B."/>
            <person name="Alves A."/>
            <person name="Esteves A.C."/>
        </authorList>
    </citation>
    <scope>NUCLEOTIDE SEQUENCE [LARGE SCALE GENOMIC DNA]</scope>
    <source>
        <strain evidence="2 3">CBS 112549</strain>
    </source>
</reference>
<gene>
    <name evidence="2" type="ORF">BKCO1_260005</name>
</gene>
<dbReference type="OrthoDB" id="3905572at2759"/>
<proteinExistence type="predicted"/>
<accession>A0A1J9RMU3</accession>
<comment type="caution">
    <text evidence="2">The sequence shown here is derived from an EMBL/GenBank/DDBJ whole genome shotgun (WGS) entry which is preliminary data.</text>
</comment>
<evidence type="ECO:0000256" key="1">
    <source>
        <dbReference type="SAM" id="SignalP"/>
    </source>
</evidence>